<protein>
    <submittedName>
        <fullName evidence="3">Histidine triad (HIT) protein</fullName>
    </submittedName>
</protein>
<dbReference type="InterPro" id="IPR026026">
    <property type="entry name" value="HIT_Hint"/>
</dbReference>
<dbReference type="EMBL" id="AYKH01000041">
    <property type="protein sequence ID" value="ROO24713.1"/>
    <property type="molecule type" value="Genomic_DNA"/>
</dbReference>
<accession>A0A423PGP8</accession>
<feature type="domain" description="HIT" evidence="2">
    <location>
        <begin position="1"/>
        <end position="101"/>
    </location>
</feature>
<dbReference type="InterPro" id="IPR011146">
    <property type="entry name" value="HIT-like"/>
</dbReference>
<organism evidence="3 4">
    <name type="scientific">Salinisphaera orenii MK-B5</name>
    <dbReference type="NCBI Taxonomy" id="856730"/>
    <lineage>
        <taxon>Bacteria</taxon>
        <taxon>Pseudomonadati</taxon>
        <taxon>Pseudomonadota</taxon>
        <taxon>Gammaproteobacteria</taxon>
        <taxon>Salinisphaerales</taxon>
        <taxon>Salinisphaeraceae</taxon>
        <taxon>Salinisphaera</taxon>
    </lineage>
</organism>
<gene>
    <name evidence="3" type="ORF">SAOR_14465</name>
</gene>
<comment type="caution">
    <text evidence="3">The sequence shown here is derived from an EMBL/GenBank/DDBJ whole genome shotgun (WGS) entry which is preliminary data.</text>
</comment>
<evidence type="ECO:0000259" key="2">
    <source>
        <dbReference type="PROSITE" id="PS51084"/>
    </source>
</evidence>
<dbReference type="PROSITE" id="PS51084">
    <property type="entry name" value="HIT_2"/>
    <property type="match status" value="1"/>
</dbReference>
<dbReference type="RefSeq" id="WP_123632051.1">
    <property type="nucleotide sequence ID" value="NZ_AYKH01000041.1"/>
</dbReference>
<dbReference type="SUPFAM" id="SSF54197">
    <property type="entry name" value="HIT-like"/>
    <property type="match status" value="1"/>
</dbReference>
<dbReference type="InterPro" id="IPR036265">
    <property type="entry name" value="HIT-like_sf"/>
</dbReference>
<dbReference type="PIRSF" id="PIRSF000714">
    <property type="entry name" value="HIT"/>
    <property type="match status" value="1"/>
</dbReference>
<dbReference type="AlphaFoldDB" id="A0A423PGP8"/>
<name>A0A423PGP8_9GAMM</name>
<comment type="caution">
    <text evidence="1">Lacks conserved residue(s) required for the propagation of feature annotation.</text>
</comment>
<sequence>MTIDDTLLRDCHVLGRIDHAAVLLNRNAAVGWLILVPETAAVDWHALDDAEHARISGQIRALSAAVMAHFRADKLNVATLGNEVRQMHIHVIARHQDDPCWPKPVWGHLTTHRDYAGTEISALRAKLADRLGLIEGGQT</sequence>
<dbReference type="GO" id="GO:0003824">
    <property type="term" value="F:catalytic activity"/>
    <property type="evidence" value="ECO:0007669"/>
    <property type="project" value="InterPro"/>
</dbReference>
<dbReference type="Proteomes" id="UP000283993">
    <property type="component" value="Unassembled WGS sequence"/>
</dbReference>
<evidence type="ECO:0000313" key="3">
    <source>
        <dbReference type="EMBL" id="ROO24713.1"/>
    </source>
</evidence>
<evidence type="ECO:0000256" key="1">
    <source>
        <dbReference type="PROSITE-ProRule" id="PRU00464"/>
    </source>
</evidence>
<dbReference type="Pfam" id="PF01230">
    <property type="entry name" value="HIT"/>
    <property type="match status" value="1"/>
</dbReference>
<dbReference type="Gene3D" id="3.30.428.10">
    <property type="entry name" value="HIT-like"/>
    <property type="match status" value="1"/>
</dbReference>
<proteinExistence type="predicted"/>
<keyword evidence="4" id="KW-1185">Reference proteome</keyword>
<reference evidence="3 4" key="1">
    <citation type="submission" date="2013-10" db="EMBL/GenBank/DDBJ databases">
        <title>Salinisphaera orenii MK-B5 Genome Sequencing.</title>
        <authorList>
            <person name="Lai Q."/>
            <person name="Li C."/>
            <person name="Shao Z."/>
        </authorList>
    </citation>
    <scope>NUCLEOTIDE SEQUENCE [LARGE SCALE GENOMIC DNA]</scope>
    <source>
        <strain evidence="3 4">MK-B5</strain>
    </source>
</reference>
<evidence type="ECO:0000313" key="4">
    <source>
        <dbReference type="Proteomes" id="UP000283993"/>
    </source>
</evidence>